<feature type="binding site" evidence="8">
    <location>
        <position position="264"/>
    </location>
    <ligand>
        <name>Mn(2+)</name>
        <dbReference type="ChEBI" id="CHEBI:29035"/>
        <label>2</label>
    </ligand>
</feature>
<evidence type="ECO:0000256" key="8">
    <source>
        <dbReference type="HAMAP-Rule" id="MF_00181"/>
    </source>
</evidence>
<comment type="subcellular location">
    <subcellularLocation>
        <location evidence="8">Cytoplasm</location>
    </subcellularLocation>
</comment>
<dbReference type="InterPro" id="IPR023042">
    <property type="entry name" value="Peptidase_M17_leu_NH2_pept"/>
</dbReference>
<feature type="active site" evidence="8">
    <location>
        <position position="345"/>
    </location>
</feature>
<comment type="similarity">
    <text evidence="3 8">Belongs to the peptidase M17 family.</text>
</comment>
<evidence type="ECO:0000256" key="7">
    <source>
        <dbReference type="ARBA" id="ARBA00049972"/>
    </source>
</evidence>
<protein>
    <recommendedName>
        <fullName evidence="8">Probable cytosol aminopeptidase</fullName>
        <ecNumber evidence="8">3.4.11.1</ecNumber>
    </recommendedName>
    <alternativeName>
        <fullName evidence="8">Leucine aminopeptidase</fullName>
        <shortName evidence="8">LAP</shortName>
        <ecNumber evidence="8">3.4.11.10</ecNumber>
    </alternativeName>
    <alternativeName>
        <fullName evidence="8">Leucyl aminopeptidase</fullName>
    </alternativeName>
</protein>
<evidence type="ECO:0000259" key="9">
    <source>
        <dbReference type="PROSITE" id="PS00631"/>
    </source>
</evidence>
<keyword evidence="4 8" id="KW-0031">Aminopeptidase</keyword>
<keyword evidence="8" id="KW-0963">Cytoplasm</keyword>
<feature type="binding site" evidence="8">
    <location>
        <position position="264"/>
    </location>
    <ligand>
        <name>Mn(2+)</name>
        <dbReference type="ChEBI" id="CHEBI:29035"/>
        <label>1</label>
    </ligand>
</feature>
<keyword evidence="5 8" id="KW-0645">Protease</keyword>
<dbReference type="CDD" id="cd00433">
    <property type="entry name" value="Peptidase_M17"/>
    <property type="match status" value="1"/>
</dbReference>
<keyword evidence="8" id="KW-0479">Metal-binding</keyword>
<dbReference type="InterPro" id="IPR043472">
    <property type="entry name" value="Macro_dom-like"/>
</dbReference>
<dbReference type="NCBIfam" id="NF002073">
    <property type="entry name" value="PRK00913.1-2"/>
    <property type="match status" value="1"/>
</dbReference>
<evidence type="ECO:0000256" key="6">
    <source>
        <dbReference type="ARBA" id="ARBA00022801"/>
    </source>
</evidence>
<comment type="cofactor">
    <cofactor evidence="8">
        <name>Mn(2+)</name>
        <dbReference type="ChEBI" id="CHEBI:29035"/>
    </cofactor>
    <text evidence="8">Binds 2 manganese ions per subunit.</text>
</comment>
<evidence type="ECO:0000256" key="2">
    <source>
        <dbReference type="ARBA" id="ARBA00000967"/>
    </source>
</evidence>
<dbReference type="EC" id="3.4.11.1" evidence="8"/>
<dbReference type="PANTHER" id="PTHR11963">
    <property type="entry name" value="LEUCINE AMINOPEPTIDASE-RELATED"/>
    <property type="match status" value="1"/>
</dbReference>
<sequence>MPVPTQLRTVHGTIRDIATTAEVIAVPVRSGPEIDPFYADEVAGVFPLGAADLLAHEEAKGGPGELVGAPCRLGDGLTDLLLYGVGDGSPSALRRAGAAVARRGRGHANVAVAVPSGAGDEGLAAFAEGLLLASYDFRVGGPPKRPAAETITLLIEVERAAGAAVEHGAVVARAVAAARDLVNTPSLEKTPRWLAEQAGRLAADSGLTVRVRDEEELRAGGFGGIVAVGSGSARPPRLIELAYEPETGPADRHVVLVGKGITFDSGGLSLKPNASMQAMKTDMAGGAAVIGVMTALRALRVPVRVTGLIAAAENLPSGSAMRPGDVIRHYGGITSEVLNTDAEGRLVLADALAYADAELDPDVLVDVATLTGAAKVALGQRYAALYATEDALAAALLGAGAGAGEPLWRMPLTDDYRQALDSDVADLANAGRGGFRAGSIVAALFLREFTGRRAWAHLDIAGPARAGSDDAEVTRGGTGYGVRLLLRWLRP</sequence>
<organism evidence="10 11">
    <name type="scientific">Actinoallomurus spadix</name>
    <dbReference type="NCBI Taxonomy" id="79912"/>
    <lineage>
        <taxon>Bacteria</taxon>
        <taxon>Bacillati</taxon>
        <taxon>Actinomycetota</taxon>
        <taxon>Actinomycetes</taxon>
        <taxon>Streptosporangiales</taxon>
        <taxon>Thermomonosporaceae</taxon>
        <taxon>Actinoallomurus</taxon>
    </lineage>
</organism>
<evidence type="ECO:0000256" key="1">
    <source>
        <dbReference type="ARBA" id="ARBA00000135"/>
    </source>
</evidence>
<accession>A0ABN0XG30</accession>
<feature type="active site" evidence="8">
    <location>
        <position position="271"/>
    </location>
</feature>
<keyword evidence="11" id="KW-1185">Reference proteome</keyword>
<comment type="catalytic activity">
    <reaction evidence="2 8">
        <text>Release of an N-terminal amino acid, preferentially leucine, but not glutamic or aspartic acids.</text>
        <dbReference type="EC" id="3.4.11.10"/>
    </reaction>
</comment>
<reference evidence="10 11" key="1">
    <citation type="journal article" date="2019" name="Int. J. Syst. Evol. Microbiol.">
        <title>The Global Catalogue of Microorganisms (GCM) 10K type strain sequencing project: providing services to taxonomists for standard genome sequencing and annotation.</title>
        <authorList>
            <consortium name="The Broad Institute Genomics Platform"/>
            <consortium name="The Broad Institute Genome Sequencing Center for Infectious Disease"/>
            <person name="Wu L."/>
            <person name="Ma J."/>
        </authorList>
    </citation>
    <scope>NUCLEOTIDE SEQUENCE [LARGE SCALE GENOMIC DNA]</scope>
    <source>
        <strain evidence="10 11">JCM 3146</strain>
    </source>
</reference>
<dbReference type="InterPro" id="IPR000819">
    <property type="entry name" value="Peptidase_M17_C"/>
</dbReference>
<comment type="function">
    <text evidence="7 8">Presumably involved in the processing and regular turnover of intracellular proteins. Catalyzes the removal of unsubstituted N-terminal amino acids from various peptides.</text>
</comment>
<evidence type="ECO:0000256" key="3">
    <source>
        <dbReference type="ARBA" id="ARBA00009528"/>
    </source>
</evidence>
<name>A0ABN0XG30_9ACTN</name>
<dbReference type="HAMAP" id="MF_00181">
    <property type="entry name" value="Cytosol_peptidase_M17"/>
    <property type="match status" value="1"/>
</dbReference>
<dbReference type="SUPFAM" id="SSF53187">
    <property type="entry name" value="Zn-dependent exopeptidases"/>
    <property type="match status" value="1"/>
</dbReference>
<evidence type="ECO:0000313" key="11">
    <source>
        <dbReference type="Proteomes" id="UP001501822"/>
    </source>
</evidence>
<feature type="binding site" evidence="8">
    <location>
        <position position="343"/>
    </location>
    <ligand>
        <name>Mn(2+)</name>
        <dbReference type="ChEBI" id="CHEBI:29035"/>
        <label>2</label>
    </ligand>
</feature>
<comment type="caution">
    <text evidence="10">The sequence shown here is derived from an EMBL/GenBank/DDBJ whole genome shotgun (WGS) entry which is preliminary data.</text>
</comment>
<dbReference type="Proteomes" id="UP001501822">
    <property type="component" value="Unassembled WGS sequence"/>
</dbReference>
<dbReference type="SUPFAM" id="SSF52949">
    <property type="entry name" value="Macro domain-like"/>
    <property type="match status" value="1"/>
</dbReference>
<feature type="binding site" evidence="8">
    <location>
        <position position="259"/>
    </location>
    <ligand>
        <name>Mn(2+)</name>
        <dbReference type="ChEBI" id="CHEBI:29035"/>
        <label>2</label>
    </ligand>
</feature>
<feature type="binding site" evidence="8">
    <location>
        <position position="343"/>
    </location>
    <ligand>
        <name>Mn(2+)</name>
        <dbReference type="ChEBI" id="CHEBI:29035"/>
        <label>1</label>
    </ligand>
</feature>
<dbReference type="PANTHER" id="PTHR11963:SF20">
    <property type="entry name" value="PEPTIDASE B"/>
    <property type="match status" value="1"/>
</dbReference>
<keyword evidence="6 8" id="KW-0378">Hydrolase</keyword>
<evidence type="ECO:0000256" key="5">
    <source>
        <dbReference type="ARBA" id="ARBA00022670"/>
    </source>
</evidence>
<dbReference type="Pfam" id="PF00883">
    <property type="entry name" value="Peptidase_M17"/>
    <property type="match status" value="1"/>
</dbReference>
<dbReference type="PRINTS" id="PR00481">
    <property type="entry name" value="LAMNOPPTDASE"/>
</dbReference>
<feature type="binding site" evidence="8">
    <location>
        <position position="282"/>
    </location>
    <ligand>
        <name>Mn(2+)</name>
        <dbReference type="ChEBI" id="CHEBI:29035"/>
        <label>2</label>
    </ligand>
</feature>
<dbReference type="EMBL" id="BAAABM010000056">
    <property type="protein sequence ID" value="GAA0363240.1"/>
    <property type="molecule type" value="Genomic_DNA"/>
</dbReference>
<dbReference type="PROSITE" id="PS00631">
    <property type="entry name" value="CYTOSOL_AP"/>
    <property type="match status" value="1"/>
</dbReference>
<dbReference type="Gene3D" id="3.40.630.10">
    <property type="entry name" value="Zn peptidases"/>
    <property type="match status" value="1"/>
</dbReference>
<feature type="domain" description="Cytosol aminopeptidase" evidence="9">
    <location>
        <begin position="339"/>
        <end position="346"/>
    </location>
</feature>
<dbReference type="Gene3D" id="3.40.220.10">
    <property type="entry name" value="Leucine Aminopeptidase, subunit E, domain 1"/>
    <property type="match status" value="1"/>
</dbReference>
<keyword evidence="8" id="KW-0464">Manganese</keyword>
<dbReference type="RefSeq" id="WP_252806329.1">
    <property type="nucleotide sequence ID" value="NZ_BAAABM010000056.1"/>
</dbReference>
<feature type="binding site" evidence="8">
    <location>
        <position position="341"/>
    </location>
    <ligand>
        <name>Mn(2+)</name>
        <dbReference type="ChEBI" id="CHEBI:29035"/>
        <label>1</label>
    </ligand>
</feature>
<gene>
    <name evidence="8" type="primary">pepA</name>
    <name evidence="10" type="ORF">GCM10010151_61660</name>
</gene>
<evidence type="ECO:0000256" key="4">
    <source>
        <dbReference type="ARBA" id="ARBA00022438"/>
    </source>
</evidence>
<dbReference type="InterPro" id="IPR011356">
    <property type="entry name" value="Leucine_aapep/pepB"/>
</dbReference>
<comment type="catalytic activity">
    <reaction evidence="1 8">
        <text>Release of an N-terminal amino acid, Xaa-|-Yaa-, in which Xaa is preferably Leu, but may be other amino acids including Pro although not Arg or Lys, and Yaa may be Pro. Amino acid amides and methyl esters are also readily hydrolyzed, but rates on arylamides are exceedingly low.</text>
        <dbReference type="EC" id="3.4.11.1"/>
    </reaction>
</comment>
<evidence type="ECO:0000313" key="10">
    <source>
        <dbReference type="EMBL" id="GAA0363240.1"/>
    </source>
</evidence>
<proteinExistence type="inferred from homology"/>
<dbReference type="EC" id="3.4.11.10" evidence="8"/>